<evidence type="ECO:0000313" key="2">
    <source>
        <dbReference type="EMBL" id="SFQ53166.1"/>
    </source>
</evidence>
<dbReference type="STRING" id="126156.SAMN05421670_2541"/>
<feature type="transmembrane region" description="Helical" evidence="1">
    <location>
        <begin position="255"/>
        <end position="273"/>
    </location>
</feature>
<dbReference type="NCBIfam" id="TIGR04370">
    <property type="entry name" value="glyco_rpt_poly"/>
    <property type="match status" value="1"/>
</dbReference>
<proteinExistence type="predicted"/>
<feature type="transmembrane region" description="Helical" evidence="1">
    <location>
        <begin position="427"/>
        <end position="452"/>
    </location>
</feature>
<reference evidence="3" key="1">
    <citation type="submission" date="2016-10" db="EMBL/GenBank/DDBJ databases">
        <authorList>
            <person name="Varghese N."/>
            <person name="Submissions S."/>
        </authorList>
    </citation>
    <scope>NUCLEOTIDE SEQUENCE [LARGE SCALE GENOMIC DNA]</scope>
    <source>
        <strain evidence="3">DSM 11706</strain>
    </source>
</reference>
<evidence type="ECO:0000256" key="1">
    <source>
        <dbReference type="SAM" id="Phobius"/>
    </source>
</evidence>
<sequence length="463" mass="52323">MLIFSIWLFTVVASTYLFKKVSGSLSPVRPNMITIIYYYSFLISSYIGGLLIALGIDDYYMIKRMDHEEYRIIGFILLTILMILFPLTQLVVGRMFGFNSEKEFDRYLHEPVRTSVDKNRRLFRLAFGALTAISVLAVAYTMLKTSTVPLYELLKGNTSELAKMRIDASRGISGIDVYIRNIFAIALTPVLSIIAFIYTTQSKALYWKIVFFLLFMSSLVITTYDLAKSPIFFYVIMLLLAGVFTQTLKLNWKKISAFVISGTVLLVIMYIAIQGVTEVESFLSYNSGPIGRIILAQISPFFLHLDTYSHSIAFLEMKGLPSFIAGIFDVEQVRSARMVMENVFPENVDKGTGGVLNTIFIGEAFGSFGYVGVIVCIIYVAAVIQLLYIAFLRLPKTPVVIALTVYFTINIPRTLVGGAADFFFNPIWIMMTVVLAGLFIVEQYFHVIWTFLMSKVKRKKVKA</sequence>
<feature type="transmembrane region" description="Helical" evidence="1">
    <location>
        <begin position="122"/>
        <end position="143"/>
    </location>
</feature>
<keyword evidence="1" id="KW-1133">Transmembrane helix</keyword>
<protein>
    <submittedName>
        <fullName evidence="2">Oligosaccharide repeat unit polymerase</fullName>
    </submittedName>
</protein>
<dbReference type="AlphaFoldDB" id="A0A1I5Z9H7"/>
<name>A0A1I5Z9H7_9BACI</name>
<feature type="transmembrane region" description="Helical" evidence="1">
    <location>
        <begin position="230"/>
        <end position="248"/>
    </location>
</feature>
<organism evidence="2 3">
    <name type="scientific">Psychrobacillus psychrotolerans</name>
    <dbReference type="NCBI Taxonomy" id="126156"/>
    <lineage>
        <taxon>Bacteria</taxon>
        <taxon>Bacillati</taxon>
        <taxon>Bacillota</taxon>
        <taxon>Bacilli</taxon>
        <taxon>Bacillales</taxon>
        <taxon>Bacillaceae</taxon>
        <taxon>Psychrobacillus</taxon>
    </lineage>
</organism>
<feature type="transmembrane region" description="Helical" evidence="1">
    <location>
        <begin position="398"/>
        <end position="415"/>
    </location>
</feature>
<feature type="transmembrane region" description="Helical" evidence="1">
    <location>
        <begin position="205"/>
        <end position="224"/>
    </location>
</feature>
<dbReference type="Proteomes" id="UP000198734">
    <property type="component" value="Unassembled WGS sequence"/>
</dbReference>
<keyword evidence="1" id="KW-0472">Membrane</keyword>
<keyword evidence="3" id="KW-1185">Reference proteome</keyword>
<feature type="transmembrane region" description="Helical" evidence="1">
    <location>
        <begin position="368"/>
        <end position="391"/>
    </location>
</feature>
<dbReference type="EMBL" id="FOXU01000004">
    <property type="protein sequence ID" value="SFQ53166.1"/>
    <property type="molecule type" value="Genomic_DNA"/>
</dbReference>
<gene>
    <name evidence="2" type="ORF">SAMN05421670_2541</name>
</gene>
<accession>A0A1I5Z9H7</accession>
<feature type="transmembrane region" description="Helical" evidence="1">
    <location>
        <begin position="178"/>
        <end position="198"/>
    </location>
</feature>
<feature type="transmembrane region" description="Helical" evidence="1">
    <location>
        <begin position="72"/>
        <end position="92"/>
    </location>
</feature>
<dbReference type="PRINTS" id="PR00173">
    <property type="entry name" value="EDTRNSPORT"/>
</dbReference>
<feature type="transmembrane region" description="Helical" evidence="1">
    <location>
        <begin position="6"/>
        <end position="23"/>
    </location>
</feature>
<keyword evidence="1" id="KW-0812">Transmembrane</keyword>
<feature type="transmembrane region" description="Helical" evidence="1">
    <location>
        <begin position="35"/>
        <end position="56"/>
    </location>
</feature>
<evidence type="ECO:0000313" key="3">
    <source>
        <dbReference type="Proteomes" id="UP000198734"/>
    </source>
</evidence>
<dbReference type="OrthoDB" id="6199500at2"/>